<dbReference type="RefSeq" id="WP_148782548.1">
    <property type="nucleotide sequence ID" value="NZ_VNHU01000005.1"/>
</dbReference>
<dbReference type="Pfam" id="PF04389">
    <property type="entry name" value="Peptidase_M28"/>
    <property type="match status" value="1"/>
</dbReference>
<sequence length="323" mass="36133">MAIKFFKRTLGFYVLLFVLTPGYGQQSEKKSDVLNLKEIKTTLAQDVSFLASDSLNGRALGTVGYDLATDYVIKQFETYGIQPFFKTYNDSFLVNDIKTKNIVGVVKGNDSLLSKEYIVLGAHLDHIGTAKVIGGDSIANGANDNATGVSVVLALAKHFATMKSIKRSLIFVLFGAEESGLVGSKHLANKLKELNTPIYTMLNFEMVGMPMDGKKYVAYLTGYSKSNMAEKLNDYGDKEWIGFLPKAKQYQLFKRSDNYSFYKELEVPSHTLSTFDFSNYDFYHHVDDEADKMNYDFMSDLVELIIPAVTAMANTTENEILLN</sequence>
<dbReference type="AlphaFoldDB" id="A0A5S5C4M4"/>
<dbReference type="PANTHER" id="PTHR12147">
    <property type="entry name" value="METALLOPEPTIDASE M28 FAMILY MEMBER"/>
    <property type="match status" value="1"/>
</dbReference>
<organism evidence="2 3">
    <name type="scientific">Aquimarina intermedia</name>
    <dbReference type="NCBI Taxonomy" id="350814"/>
    <lineage>
        <taxon>Bacteria</taxon>
        <taxon>Pseudomonadati</taxon>
        <taxon>Bacteroidota</taxon>
        <taxon>Flavobacteriia</taxon>
        <taxon>Flavobacteriales</taxon>
        <taxon>Flavobacteriaceae</taxon>
        <taxon>Aquimarina</taxon>
    </lineage>
</organism>
<protein>
    <submittedName>
        <fullName evidence="2">Peptidase M28-like protein</fullName>
    </submittedName>
</protein>
<evidence type="ECO:0000313" key="3">
    <source>
        <dbReference type="Proteomes" id="UP000324376"/>
    </source>
</evidence>
<comment type="caution">
    <text evidence="2">The sequence shown here is derived from an EMBL/GenBank/DDBJ whole genome shotgun (WGS) entry which is preliminary data.</text>
</comment>
<gene>
    <name evidence="2" type="ORF">BD809_10519</name>
</gene>
<accession>A0A5S5C4M4</accession>
<dbReference type="PANTHER" id="PTHR12147:SF26">
    <property type="entry name" value="PEPTIDASE M28 DOMAIN-CONTAINING PROTEIN"/>
    <property type="match status" value="1"/>
</dbReference>
<feature type="domain" description="Peptidase M28" evidence="1">
    <location>
        <begin position="101"/>
        <end position="306"/>
    </location>
</feature>
<evidence type="ECO:0000259" key="1">
    <source>
        <dbReference type="Pfam" id="PF04389"/>
    </source>
</evidence>
<name>A0A5S5C4M4_9FLAO</name>
<dbReference type="EMBL" id="VNHU01000005">
    <property type="protein sequence ID" value="TYP73432.1"/>
    <property type="molecule type" value="Genomic_DNA"/>
</dbReference>
<dbReference type="GO" id="GO:0006508">
    <property type="term" value="P:proteolysis"/>
    <property type="evidence" value="ECO:0007669"/>
    <property type="project" value="InterPro"/>
</dbReference>
<dbReference type="OrthoDB" id="9764939at2"/>
<dbReference type="InterPro" id="IPR045175">
    <property type="entry name" value="M28_fam"/>
</dbReference>
<dbReference type="InterPro" id="IPR007484">
    <property type="entry name" value="Peptidase_M28"/>
</dbReference>
<keyword evidence="3" id="KW-1185">Reference proteome</keyword>
<dbReference type="Gene3D" id="3.40.630.10">
    <property type="entry name" value="Zn peptidases"/>
    <property type="match status" value="1"/>
</dbReference>
<proteinExistence type="predicted"/>
<evidence type="ECO:0000313" key="2">
    <source>
        <dbReference type="EMBL" id="TYP73432.1"/>
    </source>
</evidence>
<dbReference type="GO" id="GO:0008235">
    <property type="term" value="F:metalloexopeptidase activity"/>
    <property type="evidence" value="ECO:0007669"/>
    <property type="project" value="InterPro"/>
</dbReference>
<dbReference type="Proteomes" id="UP000324376">
    <property type="component" value="Unassembled WGS sequence"/>
</dbReference>
<reference evidence="2 3" key="1">
    <citation type="submission" date="2019-07" db="EMBL/GenBank/DDBJ databases">
        <title>Genomic Encyclopedia of Archaeal and Bacterial Type Strains, Phase II (KMG-II): from individual species to whole genera.</title>
        <authorList>
            <person name="Goeker M."/>
        </authorList>
    </citation>
    <scope>NUCLEOTIDE SEQUENCE [LARGE SCALE GENOMIC DNA]</scope>
    <source>
        <strain evidence="2 3">DSM 17527</strain>
    </source>
</reference>
<dbReference type="SUPFAM" id="SSF53187">
    <property type="entry name" value="Zn-dependent exopeptidases"/>
    <property type="match status" value="1"/>
</dbReference>